<evidence type="ECO:0000259" key="4">
    <source>
        <dbReference type="PROSITE" id="PS50949"/>
    </source>
</evidence>
<dbReference type="SUPFAM" id="SSF46785">
    <property type="entry name" value="Winged helix' DNA-binding domain"/>
    <property type="match status" value="1"/>
</dbReference>
<reference evidence="5 6" key="1">
    <citation type="submission" date="2016-09" db="EMBL/GenBank/DDBJ databases">
        <title>Complete genome sequence of microbes from the polar regions.</title>
        <authorList>
            <person name="Liao L."/>
            <person name="Chen B."/>
        </authorList>
    </citation>
    <scope>NUCLEOTIDE SEQUENCE [LARGE SCALE GENOMIC DNA]</scope>
    <source>
        <strain evidence="5 6">ZS314</strain>
    </source>
</reference>
<dbReference type="RefSeq" id="WP_161885680.1">
    <property type="nucleotide sequence ID" value="NZ_CP017146.1"/>
</dbReference>
<keyword evidence="2" id="KW-0238">DNA-binding</keyword>
<evidence type="ECO:0000256" key="3">
    <source>
        <dbReference type="ARBA" id="ARBA00023163"/>
    </source>
</evidence>
<dbReference type="KEGG" id="mant:BHD05_06295"/>
<dbReference type="SMART" id="SM00345">
    <property type="entry name" value="HTH_GNTR"/>
    <property type="match status" value="1"/>
</dbReference>
<protein>
    <submittedName>
        <fullName evidence="5">Transcriptional regulator</fullName>
    </submittedName>
</protein>
<keyword evidence="1" id="KW-0805">Transcription regulation</keyword>
<dbReference type="SMART" id="SM00895">
    <property type="entry name" value="FCD"/>
    <property type="match status" value="1"/>
</dbReference>
<dbReference type="Pfam" id="PF07729">
    <property type="entry name" value="FCD"/>
    <property type="match status" value="1"/>
</dbReference>
<keyword evidence="6" id="KW-1185">Reference proteome</keyword>
<dbReference type="GO" id="GO:0003700">
    <property type="term" value="F:DNA-binding transcription factor activity"/>
    <property type="evidence" value="ECO:0007669"/>
    <property type="project" value="InterPro"/>
</dbReference>
<dbReference type="GO" id="GO:0003677">
    <property type="term" value="F:DNA binding"/>
    <property type="evidence" value="ECO:0007669"/>
    <property type="project" value="UniProtKB-KW"/>
</dbReference>
<dbReference type="Gene3D" id="1.20.120.530">
    <property type="entry name" value="GntR ligand-binding domain-like"/>
    <property type="match status" value="1"/>
</dbReference>
<dbReference type="Gene3D" id="1.10.10.10">
    <property type="entry name" value="Winged helix-like DNA-binding domain superfamily/Winged helix DNA-binding domain"/>
    <property type="match status" value="1"/>
</dbReference>
<evidence type="ECO:0000256" key="2">
    <source>
        <dbReference type="ARBA" id="ARBA00023125"/>
    </source>
</evidence>
<sequence length="257" mass="28214">MADDAQPPARPGFVAARTHQAPGLHNQILDELGQAICEGRMPEGLTFTAEELENRYQVSRSVIRESLRALEAMGMVTSKRKVGNRILPMSEWNVYDLSVIRWRLAGHGRIDQLRSLNELRTAIEPQAAKLAATRGELSQASDLMGLAGRLWAAGRSGNQEQFLEIDIEFHALVMEMSGNEMFSRLNSLVSEVLTGRTHYGLMPKYPHDEALQLHVDVANAIQSGNADAAGAAMLGIMARTIDELGELWDQGHDTAAS</sequence>
<proteinExistence type="predicted"/>
<dbReference type="PANTHER" id="PTHR43537:SF44">
    <property type="entry name" value="GNTR FAMILY REGULATORY PROTEIN"/>
    <property type="match status" value="1"/>
</dbReference>
<accession>A0A7L5AH27</accession>
<dbReference type="CDD" id="cd07377">
    <property type="entry name" value="WHTH_GntR"/>
    <property type="match status" value="1"/>
</dbReference>
<dbReference type="OrthoDB" id="4164516at2"/>
<organism evidence="5 6">
    <name type="scientific">Marisediminicola antarctica</name>
    <dbReference type="NCBI Taxonomy" id="674079"/>
    <lineage>
        <taxon>Bacteria</taxon>
        <taxon>Bacillati</taxon>
        <taxon>Actinomycetota</taxon>
        <taxon>Actinomycetes</taxon>
        <taxon>Micrococcales</taxon>
        <taxon>Microbacteriaceae</taxon>
        <taxon>Marisediminicola</taxon>
    </lineage>
</organism>
<name>A0A7L5AH27_9MICO</name>
<dbReference type="InterPro" id="IPR008920">
    <property type="entry name" value="TF_FadR/GntR_C"/>
</dbReference>
<dbReference type="Pfam" id="PF00392">
    <property type="entry name" value="GntR"/>
    <property type="match status" value="1"/>
</dbReference>
<dbReference type="InterPro" id="IPR000524">
    <property type="entry name" value="Tscrpt_reg_HTH_GntR"/>
</dbReference>
<evidence type="ECO:0000313" key="6">
    <source>
        <dbReference type="Proteomes" id="UP000464507"/>
    </source>
</evidence>
<dbReference type="SUPFAM" id="SSF48008">
    <property type="entry name" value="GntR ligand-binding domain-like"/>
    <property type="match status" value="1"/>
</dbReference>
<dbReference type="PANTHER" id="PTHR43537">
    <property type="entry name" value="TRANSCRIPTIONAL REGULATOR, GNTR FAMILY"/>
    <property type="match status" value="1"/>
</dbReference>
<feature type="domain" description="HTH gntR-type" evidence="4">
    <location>
        <begin position="22"/>
        <end position="89"/>
    </location>
</feature>
<dbReference type="EMBL" id="CP017146">
    <property type="protein sequence ID" value="QHO69316.1"/>
    <property type="molecule type" value="Genomic_DNA"/>
</dbReference>
<dbReference type="InterPro" id="IPR036388">
    <property type="entry name" value="WH-like_DNA-bd_sf"/>
</dbReference>
<dbReference type="PROSITE" id="PS50949">
    <property type="entry name" value="HTH_GNTR"/>
    <property type="match status" value="1"/>
</dbReference>
<keyword evidence="3" id="KW-0804">Transcription</keyword>
<evidence type="ECO:0000313" key="5">
    <source>
        <dbReference type="EMBL" id="QHO69316.1"/>
    </source>
</evidence>
<dbReference type="Proteomes" id="UP000464507">
    <property type="component" value="Chromosome"/>
</dbReference>
<dbReference type="InterPro" id="IPR036390">
    <property type="entry name" value="WH_DNA-bd_sf"/>
</dbReference>
<dbReference type="AlphaFoldDB" id="A0A7L5AH27"/>
<evidence type="ECO:0000256" key="1">
    <source>
        <dbReference type="ARBA" id="ARBA00023015"/>
    </source>
</evidence>
<gene>
    <name evidence="5" type="ORF">BHD05_06295</name>
</gene>
<dbReference type="InterPro" id="IPR011711">
    <property type="entry name" value="GntR_C"/>
</dbReference>